<name>A0A516NR72_9NOCA</name>
<evidence type="ECO:0000259" key="1">
    <source>
        <dbReference type="Pfam" id="PF04149"/>
    </source>
</evidence>
<feature type="domain" description="DUF397" evidence="1">
    <location>
        <begin position="10"/>
        <end position="61"/>
    </location>
</feature>
<sequence length="72" mass="7454">MSSDLAGALWFKSSRSHGSGECVEVAYLAGGRVGVRDSKDSAGPPLVFAPGEWDAFVTGVQTGEFDTGMSLT</sequence>
<dbReference type="RefSeq" id="WP_143982495.1">
    <property type="nucleotide sequence ID" value="NZ_CP041695.1"/>
</dbReference>
<reference evidence="2 3" key="1">
    <citation type="submission" date="2019-07" db="EMBL/GenBank/DDBJ databases">
        <title>Complete Genome Sequence and Methylome Analysis of Nocardia otitidis-caviarum NEB252.</title>
        <authorList>
            <person name="Fomenkov A."/>
            <person name="Anton B.P."/>
            <person name="Vincze T."/>
            <person name="Roberts R.J."/>
        </authorList>
    </citation>
    <scope>NUCLEOTIDE SEQUENCE [LARGE SCALE GENOMIC DNA]</scope>
    <source>
        <strain evidence="2 3">NEB252</strain>
    </source>
</reference>
<accession>A0A516NR72</accession>
<evidence type="ECO:0000313" key="2">
    <source>
        <dbReference type="EMBL" id="QDP81405.1"/>
    </source>
</evidence>
<dbReference type="KEGG" id="nod:FOH10_24470"/>
<organism evidence="2 3">
    <name type="scientific">Nocardia otitidiscaviarum</name>
    <dbReference type="NCBI Taxonomy" id="1823"/>
    <lineage>
        <taxon>Bacteria</taxon>
        <taxon>Bacillati</taxon>
        <taxon>Actinomycetota</taxon>
        <taxon>Actinomycetes</taxon>
        <taxon>Mycobacteriales</taxon>
        <taxon>Nocardiaceae</taxon>
        <taxon>Nocardia</taxon>
    </lineage>
</organism>
<protein>
    <submittedName>
        <fullName evidence="2">DUF397 domain-containing protein</fullName>
    </submittedName>
</protein>
<dbReference type="AlphaFoldDB" id="A0A516NR72"/>
<proteinExistence type="predicted"/>
<evidence type="ECO:0000313" key="3">
    <source>
        <dbReference type="Proteomes" id="UP000317039"/>
    </source>
</evidence>
<dbReference type="EMBL" id="CP041695">
    <property type="protein sequence ID" value="QDP81405.1"/>
    <property type="molecule type" value="Genomic_DNA"/>
</dbReference>
<dbReference type="Proteomes" id="UP000317039">
    <property type="component" value="Chromosome"/>
</dbReference>
<gene>
    <name evidence="2" type="ORF">FOH10_24470</name>
</gene>
<dbReference type="GeneID" id="80335519"/>
<dbReference type="Pfam" id="PF04149">
    <property type="entry name" value="DUF397"/>
    <property type="match status" value="1"/>
</dbReference>
<dbReference type="InterPro" id="IPR007278">
    <property type="entry name" value="DUF397"/>
</dbReference>